<comment type="caution">
    <text evidence="2">The sequence shown here is derived from an EMBL/GenBank/DDBJ whole genome shotgun (WGS) entry which is preliminary data.</text>
</comment>
<evidence type="ECO:0000259" key="1">
    <source>
        <dbReference type="Pfam" id="PF00024"/>
    </source>
</evidence>
<evidence type="ECO:0000313" key="3">
    <source>
        <dbReference type="Proteomes" id="UP000286415"/>
    </source>
</evidence>
<organism evidence="2 3">
    <name type="scientific">Clonorchis sinensis</name>
    <name type="common">Chinese liver fluke</name>
    <dbReference type="NCBI Taxonomy" id="79923"/>
    <lineage>
        <taxon>Eukaryota</taxon>
        <taxon>Metazoa</taxon>
        <taxon>Spiralia</taxon>
        <taxon>Lophotrochozoa</taxon>
        <taxon>Platyhelminthes</taxon>
        <taxon>Trematoda</taxon>
        <taxon>Digenea</taxon>
        <taxon>Opisthorchiida</taxon>
        <taxon>Opisthorchiata</taxon>
        <taxon>Opisthorchiidae</taxon>
        <taxon>Clonorchis</taxon>
    </lineage>
</organism>
<dbReference type="Pfam" id="PF00024">
    <property type="entry name" value="PAN_1"/>
    <property type="match status" value="1"/>
</dbReference>
<gene>
    <name evidence="2" type="ORF">CSKR_108928</name>
</gene>
<dbReference type="AlphaFoldDB" id="A0A8T1MZS0"/>
<sequence length="311" mass="35628">MAQWLEREMTDRKVRVLNPTSASRLPLSRLGQSQPLCIFRVTWQSGTERVLQLNEAYLSKFIRTVCLCEHGEPDILQVHTTCPSTLLDVGDDQCMIHLPGKYTYCEAHEVCRRVGQERNLRMFMVGQHAMKLRERFKLGAQVFTGLHTLLFDVGKMNSGWQLSDPGSSTGIAEGADLQWSFGKPISGYERIVLVSKYGLLDTEHRQILNAVTCELTRVPSPLKSTVQLFLNHQPRNGLFFKTVSSKGCFSDSIQETLVKCAFRCRNDEVCRSVYYNKGSKKCFLSRFVDSRLPGKSWEKETDYVRLLRMNW</sequence>
<accession>A0A8T1MZS0</accession>
<dbReference type="InterPro" id="IPR003609">
    <property type="entry name" value="Pan_app"/>
</dbReference>
<evidence type="ECO:0000313" key="2">
    <source>
        <dbReference type="EMBL" id="KAG5454355.1"/>
    </source>
</evidence>
<proteinExistence type="predicted"/>
<feature type="domain" description="Apple" evidence="1">
    <location>
        <begin position="256"/>
        <end position="291"/>
    </location>
</feature>
<dbReference type="OrthoDB" id="6249332at2759"/>
<reference evidence="2 3" key="1">
    <citation type="journal article" date="2018" name="Biotechnol. Adv.">
        <title>Improved genomic resources and new bioinformatic workflow for the carcinogenic parasite Clonorchis sinensis: Biotechnological implications.</title>
        <authorList>
            <person name="Wang D."/>
            <person name="Korhonen P.K."/>
            <person name="Gasser R.B."/>
            <person name="Young N.D."/>
        </authorList>
    </citation>
    <scope>NUCLEOTIDE SEQUENCE [LARGE SCALE GENOMIC DNA]</scope>
    <source>
        <strain evidence="2">Cs-k2</strain>
    </source>
</reference>
<name>A0A8T1MZS0_CLOSI</name>
<keyword evidence="3" id="KW-1185">Reference proteome</keyword>
<reference evidence="2 3" key="2">
    <citation type="journal article" date="2021" name="Genomics">
        <title>High-quality reference genome for Clonorchis sinensis.</title>
        <authorList>
            <person name="Young N.D."/>
            <person name="Stroehlein A.J."/>
            <person name="Kinkar L."/>
            <person name="Wang T."/>
            <person name="Sohn W.M."/>
            <person name="Chang B.C.H."/>
            <person name="Kaur P."/>
            <person name="Weisz D."/>
            <person name="Dudchenko O."/>
            <person name="Aiden E.L."/>
            <person name="Korhonen P.K."/>
            <person name="Gasser R.B."/>
        </authorList>
    </citation>
    <scope>NUCLEOTIDE SEQUENCE [LARGE SCALE GENOMIC DNA]</scope>
    <source>
        <strain evidence="2">Cs-k2</strain>
    </source>
</reference>
<dbReference type="Proteomes" id="UP000286415">
    <property type="component" value="Unassembled WGS sequence"/>
</dbReference>
<dbReference type="EMBL" id="NIRI02000010">
    <property type="protein sequence ID" value="KAG5454355.1"/>
    <property type="molecule type" value="Genomic_DNA"/>
</dbReference>
<dbReference type="SUPFAM" id="SSF57414">
    <property type="entry name" value="Hairpin loop containing domain-like"/>
    <property type="match status" value="1"/>
</dbReference>
<protein>
    <recommendedName>
        <fullName evidence="1">Apple domain-containing protein</fullName>
    </recommendedName>
</protein>